<sequence>MKNSNVNSYFKTHPLYCANVKQFYPHVHSIECLDKMKVTDGIVVWKIIQEEGNYFQRDFNINVEAELMFSECHEFQIL</sequence>
<organism evidence="1 2">
    <name type="scientific">Clunio marinus</name>
    <dbReference type="NCBI Taxonomy" id="568069"/>
    <lineage>
        <taxon>Eukaryota</taxon>
        <taxon>Metazoa</taxon>
        <taxon>Ecdysozoa</taxon>
        <taxon>Arthropoda</taxon>
        <taxon>Hexapoda</taxon>
        <taxon>Insecta</taxon>
        <taxon>Pterygota</taxon>
        <taxon>Neoptera</taxon>
        <taxon>Endopterygota</taxon>
        <taxon>Diptera</taxon>
        <taxon>Nematocera</taxon>
        <taxon>Chironomoidea</taxon>
        <taxon>Chironomidae</taxon>
        <taxon>Clunio</taxon>
    </lineage>
</organism>
<evidence type="ECO:0000313" key="1">
    <source>
        <dbReference type="EMBL" id="CRK90205.1"/>
    </source>
</evidence>
<accession>A0A1J1HQ85</accession>
<reference evidence="1 2" key="1">
    <citation type="submission" date="2015-04" db="EMBL/GenBank/DDBJ databases">
        <authorList>
            <person name="Syromyatnikov M.Y."/>
            <person name="Popov V.N."/>
        </authorList>
    </citation>
    <scope>NUCLEOTIDE SEQUENCE [LARGE SCALE GENOMIC DNA]</scope>
</reference>
<dbReference type="AlphaFoldDB" id="A0A1J1HQ85"/>
<evidence type="ECO:0000313" key="2">
    <source>
        <dbReference type="Proteomes" id="UP000183832"/>
    </source>
</evidence>
<proteinExistence type="predicted"/>
<dbReference type="EMBL" id="CVRI01000017">
    <property type="protein sequence ID" value="CRK90205.1"/>
    <property type="molecule type" value="Genomic_DNA"/>
</dbReference>
<dbReference type="Proteomes" id="UP000183832">
    <property type="component" value="Unassembled WGS sequence"/>
</dbReference>
<protein>
    <submittedName>
        <fullName evidence="1">CLUMA_CG003919, isoform A</fullName>
    </submittedName>
</protein>
<keyword evidence="2" id="KW-1185">Reference proteome</keyword>
<gene>
    <name evidence="1" type="ORF">CLUMA_CG003919</name>
</gene>
<name>A0A1J1HQ85_9DIPT</name>